<sequence>MAEDDDVGRNFIYETSDRDGQDATQDSLTEEAKSLLSTHKPTQVDVFQKEHTPVDCRNSALTPSTIKHKRNVSSDATPVGAAFSEGMLSIPHRRTYLNIAETKEENKQLKAEVFDLKSQLFMLKRKLPSILDNEGKDFAEEYLIMQTELDNEKVRRVEMEQMWHSQKKKLDEERLKFESERKEWEKKHERLLMDRDERAAELKELHQQLSEKHGERDDGNESQGDSSLSTISLISERGMEIEKLRSVVLQQSVDEKKLRMKMDHDIIQLQNQLKLAQDGLANQTAHYTDEKKRCDTLRAEVTRLQQIADEAKQEVEYQKQISEEQLAKARAISEIALSKRDRTIRILLKKLKSRDIETYSSSKVEGNNSCSLHHDIPNLNPYAQGILDQINE</sequence>
<reference evidence="3" key="1">
    <citation type="submission" date="2021-09" db="EMBL/GenBank/DDBJ databases">
        <authorList>
            <consortium name="Pathogen Informatics"/>
        </authorList>
    </citation>
    <scope>NUCLEOTIDE SEQUENCE</scope>
</reference>
<feature type="region of interest" description="Disordered" evidence="2">
    <location>
        <begin position="208"/>
        <end position="227"/>
    </location>
</feature>
<evidence type="ECO:0000256" key="2">
    <source>
        <dbReference type="SAM" id="MobiDB-lite"/>
    </source>
</evidence>
<dbReference type="OrthoDB" id="5823734at2759"/>
<feature type="non-terminal residue" evidence="3">
    <location>
        <position position="1"/>
    </location>
</feature>
<dbReference type="Proteomes" id="UP000746747">
    <property type="component" value="Unassembled WGS sequence"/>
</dbReference>
<evidence type="ECO:0000313" key="4">
    <source>
        <dbReference type="Proteomes" id="UP000746747"/>
    </source>
</evidence>
<dbReference type="EMBL" id="CAKAEH010000840">
    <property type="protein sequence ID" value="CAG9532013.1"/>
    <property type="molecule type" value="Genomic_DNA"/>
</dbReference>
<accession>A0A8J2MKU9</accession>
<proteinExistence type="predicted"/>
<feature type="region of interest" description="Disordered" evidence="2">
    <location>
        <begin position="1"/>
        <end position="36"/>
    </location>
</feature>
<protein>
    <submittedName>
        <fullName evidence="3">Uncharacterized protein</fullName>
    </submittedName>
</protein>
<evidence type="ECO:0000256" key="1">
    <source>
        <dbReference type="SAM" id="Coils"/>
    </source>
</evidence>
<keyword evidence="4" id="KW-1185">Reference proteome</keyword>
<dbReference type="AlphaFoldDB" id="A0A8J2MKU9"/>
<keyword evidence="1" id="KW-0175">Coiled coil</keyword>
<evidence type="ECO:0000313" key="3">
    <source>
        <dbReference type="EMBL" id="CAG9532013.1"/>
    </source>
</evidence>
<gene>
    <name evidence="3" type="ORF">CJOHNSTONI_LOCUS2359</name>
</gene>
<organism evidence="3 4">
    <name type="scientific">Cercopithifilaria johnstoni</name>
    <dbReference type="NCBI Taxonomy" id="2874296"/>
    <lineage>
        <taxon>Eukaryota</taxon>
        <taxon>Metazoa</taxon>
        <taxon>Ecdysozoa</taxon>
        <taxon>Nematoda</taxon>
        <taxon>Chromadorea</taxon>
        <taxon>Rhabditida</taxon>
        <taxon>Spirurina</taxon>
        <taxon>Spiruromorpha</taxon>
        <taxon>Filarioidea</taxon>
        <taxon>Onchocercidae</taxon>
        <taxon>Cercopithifilaria</taxon>
    </lineage>
</organism>
<feature type="compositionally biased region" description="Basic and acidic residues" evidence="2">
    <location>
        <begin position="208"/>
        <end position="219"/>
    </location>
</feature>
<name>A0A8J2MKU9_9BILA</name>
<feature type="coiled-coil region" evidence="1">
    <location>
        <begin position="92"/>
        <end position="119"/>
    </location>
</feature>
<comment type="caution">
    <text evidence="3">The sequence shown here is derived from an EMBL/GenBank/DDBJ whole genome shotgun (WGS) entry which is preliminary data.</text>
</comment>